<dbReference type="HOGENOM" id="CLU_489725_0_0_7"/>
<sequence length="556" mass="63438">MKYSAALVLSLLLSYAPAHALVDMNSASYSNVWTDLQVPGNGYDLKVMRAYKSRTLFNGMFGFGWCSTFETKLEVISEGNIKISECGDGLEIVFSPREITRKDVDTTIAQIIARMKVDPKLKILSQDYWKKLSDELVENSDKRSSLAAQYKVLVPVKEGTRFLANGREVENVVFNKTHYTRNLSDGSYQRFDLQGRMTHNYDKNGNFLRFTYDQDLLTQLEDNNARKLSFRYFPNKKVRQITGPNGLTSEYKYDSKENLVWNKNAWAKTDKDVYTYEYNEFHNLTKATWPDRTSITIRYDNIKDWVVGFTDRDKCVENYKYEFSPTNAKFHYWSSVVKTCGKDVVARNRYEFWHKQLPSGQVVLSRVLTNTNGSTTDITYHDIHGKATSIKKNNDKVIFDYFPDGLIKTRESAISKVEFTHDAATKKVASVKTTVFDKGKAVSVIQTVFRYDNKGNLIYAENTDGQKINMTYDFKGRIATITDHAKKVVRIDYEERFGKPSVVTRPGLGTIHVSYKPNGEIAKVDSAEGPSVASQVASTFSNLLEVIAPATKDLYL</sequence>
<feature type="signal peptide" evidence="1">
    <location>
        <begin position="1"/>
        <end position="20"/>
    </location>
</feature>
<dbReference type="Pfam" id="PF20148">
    <property type="entry name" value="DUF6531"/>
    <property type="match status" value="1"/>
</dbReference>
<proteinExistence type="predicted"/>
<dbReference type="PANTHER" id="PTHR32305:SF15">
    <property type="entry name" value="PROTEIN RHSA-RELATED"/>
    <property type="match status" value="1"/>
</dbReference>
<dbReference type="Gene3D" id="2.180.10.10">
    <property type="entry name" value="RHS repeat-associated core"/>
    <property type="match status" value="2"/>
</dbReference>
<dbReference type="PATRIC" id="fig|1184267.3.peg.2408"/>
<protein>
    <submittedName>
        <fullName evidence="3">Cell wall-associated protein wapA</fullName>
    </submittedName>
</protein>
<dbReference type="RefSeq" id="WP_015471081.1">
    <property type="nucleotide sequence ID" value="NC_020813.1"/>
</dbReference>
<dbReference type="PANTHER" id="PTHR32305">
    <property type="match status" value="1"/>
</dbReference>
<gene>
    <name evidence="3" type="ORF">A11Q_2375</name>
</gene>
<dbReference type="AlphaFoldDB" id="M4VEX8"/>
<keyword evidence="1" id="KW-0732">Signal</keyword>
<organism evidence="3 4">
    <name type="scientific">Pseudobdellovibrio exovorus JSS</name>
    <dbReference type="NCBI Taxonomy" id="1184267"/>
    <lineage>
        <taxon>Bacteria</taxon>
        <taxon>Pseudomonadati</taxon>
        <taxon>Bdellovibrionota</taxon>
        <taxon>Bdellovibrionia</taxon>
        <taxon>Bdellovibrionales</taxon>
        <taxon>Pseudobdellovibrionaceae</taxon>
        <taxon>Pseudobdellovibrio</taxon>
    </lineage>
</organism>
<dbReference type="OrthoDB" id="5287471at2"/>
<name>M4VEX8_9BACT</name>
<evidence type="ECO:0000259" key="2">
    <source>
        <dbReference type="Pfam" id="PF20148"/>
    </source>
</evidence>
<dbReference type="STRING" id="1184267.A11Q_2375"/>
<reference evidence="3 4" key="1">
    <citation type="journal article" date="2013" name="ISME J.">
        <title>By their genes ye shall know them: genomic signatures of predatory bacteria.</title>
        <authorList>
            <person name="Pasternak Z."/>
            <person name="Pietrokovski S."/>
            <person name="Rotem O."/>
            <person name="Gophna U."/>
            <person name="Lurie-Weinberger M.N."/>
            <person name="Jurkevitch E."/>
        </authorList>
    </citation>
    <scope>NUCLEOTIDE SEQUENCE [LARGE SCALE GENOMIC DNA]</scope>
    <source>
        <strain evidence="3 4">JSS</strain>
    </source>
</reference>
<feature type="domain" description="DUF6531" evidence="2">
    <location>
        <begin position="30"/>
        <end position="92"/>
    </location>
</feature>
<evidence type="ECO:0000313" key="4">
    <source>
        <dbReference type="Proteomes" id="UP000012040"/>
    </source>
</evidence>
<keyword evidence="4" id="KW-1185">Reference proteome</keyword>
<dbReference type="Proteomes" id="UP000012040">
    <property type="component" value="Chromosome"/>
</dbReference>
<feature type="chain" id="PRO_5004060235" evidence="1">
    <location>
        <begin position="21"/>
        <end position="556"/>
    </location>
</feature>
<dbReference type="KEGG" id="bex:A11Q_2375"/>
<dbReference type="NCBIfam" id="TIGR01643">
    <property type="entry name" value="YD_repeat_2x"/>
    <property type="match status" value="1"/>
</dbReference>
<accession>M4VEX8</accession>
<dbReference type="eggNOG" id="COG3209">
    <property type="taxonomic scope" value="Bacteria"/>
</dbReference>
<dbReference type="InterPro" id="IPR050708">
    <property type="entry name" value="T6SS_VgrG/RHS"/>
</dbReference>
<dbReference type="InterPro" id="IPR045351">
    <property type="entry name" value="DUF6531"/>
</dbReference>
<dbReference type="InterPro" id="IPR006530">
    <property type="entry name" value="YD"/>
</dbReference>
<evidence type="ECO:0000256" key="1">
    <source>
        <dbReference type="SAM" id="SignalP"/>
    </source>
</evidence>
<evidence type="ECO:0000313" key="3">
    <source>
        <dbReference type="EMBL" id="AGH96591.1"/>
    </source>
</evidence>
<dbReference type="EMBL" id="CP003537">
    <property type="protein sequence ID" value="AGH96591.1"/>
    <property type="molecule type" value="Genomic_DNA"/>
</dbReference>